<sequence>MAVSTIAKGPKKRSSTATAPSPAAATVIAYALYVRQRGIALLHKLCVAEPFRGQGVGRQLLTHVIGLQRSQRSGRGCLVVQLWVDEKREAARRLYGSWGLMIWRVKRNGCLAHKLMSMAKRQQGGESGDCSEELTRKGDYFDWQSQRKVS</sequence>
<feature type="domain" description="N-acetyltransferase" evidence="3">
    <location>
        <begin position="26"/>
        <end position="121"/>
    </location>
</feature>
<accession>A0A8A1M563</accession>
<dbReference type="InterPro" id="IPR016181">
    <property type="entry name" value="Acyl_CoA_acyltransferase"/>
</dbReference>
<evidence type="ECO:0000256" key="2">
    <source>
        <dbReference type="ARBA" id="ARBA00023315"/>
    </source>
</evidence>
<dbReference type="VEuPathDB" id="FungiDB:I7I51_08772"/>
<dbReference type="EMBL" id="CP069109">
    <property type="protein sequence ID" value="QSS59337.1"/>
    <property type="molecule type" value="Genomic_DNA"/>
</dbReference>
<dbReference type="AlphaFoldDB" id="A0A8A1M563"/>
<dbReference type="Gene3D" id="3.40.630.30">
    <property type="match status" value="1"/>
</dbReference>
<proteinExistence type="predicted"/>
<keyword evidence="1 4" id="KW-0808">Transferase</keyword>
<name>A0A8A1M563_AJECA</name>
<dbReference type="InterPro" id="IPR000182">
    <property type="entry name" value="GNAT_dom"/>
</dbReference>
<dbReference type="PANTHER" id="PTHR43420:SF12">
    <property type="entry name" value="N-ACETYLTRANSFERASE DOMAIN-CONTAINING PROTEIN"/>
    <property type="match status" value="1"/>
</dbReference>
<keyword evidence="2" id="KW-0012">Acyltransferase</keyword>
<dbReference type="PANTHER" id="PTHR43420">
    <property type="entry name" value="ACETYLTRANSFERASE"/>
    <property type="match status" value="1"/>
</dbReference>
<dbReference type="Proteomes" id="UP000663671">
    <property type="component" value="Chromosome 2"/>
</dbReference>
<dbReference type="GO" id="GO:0016747">
    <property type="term" value="F:acyltransferase activity, transferring groups other than amino-acyl groups"/>
    <property type="evidence" value="ECO:0007669"/>
    <property type="project" value="InterPro"/>
</dbReference>
<organism evidence="4 5">
    <name type="scientific">Ajellomyces capsulatus</name>
    <name type="common">Darling's disease fungus</name>
    <name type="synonym">Histoplasma capsulatum</name>
    <dbReference type="NCBI Taxonomy" id="5037"/>
    <lineage>
        <taxon>Eukaryota</taxon>
        <taxon>Fungi</taxon>
        <taxon>Dikarya</taxon>
        <taxon>Ascomycota</taxon>
        <taxon>Pezizomycotina</taxon>
        <taxon>Eurotiomycetes</taxon>
        <taxon>Eurotiomycetidae</taxon>
        <taxon>Onygenales</taxon>
        <taxon>Ajellomycetaceae</taxon>
        <taxon>Histoplasma</taxon>
    </lineage>
</organism>
<dbReference type="InterPro" id="IPR050680">
    <property type="entry name" value="YpeA/RimI_acetyltransf"/>
</dbReference>
<dbReference type="OrthoDB" id="41532at2759"/>
<reference evidence="4" key="1">
    <citation type="submission" date="2021-01" db="EMBL/GenBank/DDBJ databases">
        <title>Chromosome-level genome assembly of a human fungal pathogen reveals clustering of transcriptionally co-regulated genes.</title>
        <authorList>
            <person name="Voorhies M."/>
            <person name="Cohen S."/>
            <person name="Shea T.P."/>
            <person name="Petrus S."/>
            <person name="Munoz J.F."/>
            <person name="Poplawski S."/>
            <person name="Goldman W.E."/>
            <person name="Michael T."/>
            <person name="Cuomo C.A."/>
            <person name="Sil A."/>
            <person name="Beyhan S."/>
        </authorList>
    </citation>
    <scope>NUCLEOTIDE SEQUENCE</scope>
    <source>
        <strain evidence="4">WU24</strain>
    </source>
</reference>
<dbReference type="PROSITE" id="PS51186">
    <property type="entry name" value="GNAT"/>
    <property type="match status" value="1"/>
</dbReference>
<evidence type="ECO:0000313" key="4">
    <source>
        <dbReference type="EMBL" id="QSS59337.1"/>
    </source>
</evidence>
<evidence type="ECO:0000259" key="3">
    <source>
        <dbReference type="PROSITE" id="PS51186"/>
    </source>
</evidence>
<gene>
    <name evidence="4" type="ORF">I7I51_08772</name>
</gene>
<evidence type="ECO:0000313" key="5">
    <source>
        <dbReference type="Proteomes" id="UP000663671"/>
    </source>
</evidence>
<evidence type="ECO:0000256" key="1">
    <source>
        <dbReference type="ARBA" id="ARBA00022679"/>
    </source>
</evidence>
<dbReference type="CDD" id="cd04301">
    <property type="entry name" value="NAT_SF"/>
    <property type="match status" value="1"/>
</dbReference>
<dbReference type="SUPFAM" id="SSF55729">
    <property type="entry name" value="Acyl-CoA N-acyltransferases (Nat)"/>
    <property type="match status" value="1"/>
</dbReference>
<protein>
    <submittedName>
        <fullName evidence="4">Acetyltransferase</fullName>
    </submittedName>
</protein>
<dbReference type="Pfam" id="PF00583">
    <property type="entry name" value="Acetyltransf_1"/>
    <property type="match status" value="1"/>
</dbReference>